<comment type="caution">
    <text evidence="3">The sequence shown here is derived from an EMBL/GenBank/DDBJ whole genome shotgun (WGS) entry which is preliminary data.</text>
</comment>
<keyword evidence="4" id="KW-1185">Reference proteome</keyword>
<dbReference type="InterPro" id="IPR036663">
    <property type="entry name" value="Fumarylacetoacetase_C_sf"/>
</dbReference>
<dbReference type="InterPro" id="IPR050772">
    <property type="entry name" value="Hydratase-Decarb/MhpD_sf"/>
</dbReference>
<evidence type="ECO:0000313" key="4">
    <source>
        <dbReference type="Proteomes" id="UP001596457"/>
    </source>
</evidence>
<dbReference type="PANTHER" id="PTHR30143">
    <property type="entry name" value="ACID HYDRATASE"/>
    <property type="match status" value="1"/>
</dbReference>
<dbReference type="Proteomes" id="UP001596457">
    <property type="component" value="Unassembled WGS sequence"/>
</dbReference>
<dbReference type="GO" id="GO:0016787">
    <property type="term" value="F:hydrolase activity"/>
    <property type="evidence" value="ECO:0007669"/>
    <property type="project" value="UniProtKB-KW"/>
</dbReference>
<keyword evidence="1" id="KW-0456">Lyase</keyword>
<dbReference type="Pfam" id="PF01557">
    <property type="entry name" value="FAA_hydrolase"/>
    <property type="match status" value="1"/>
</dbReference>
<dbReference type="PANTHER" id="PTHR30143:SF0">
    <property type="entry name" value="2-KETO-4-PENTENOATE HYDRATASE"/>
    <property type="match status" value="1"/>
</dbReference>
<organism evidence="3 4">
    <name type="scientific">Hydrogenophaga defluvii</name>
    <dbReference type="NCBI Taxonomy" id="249410"/>
    <lineage>
        <taxon>Bacteria</taxon>
        <taxon>Pseudomonadati</taxon>
        <taxon>Pseudomonadota</taxon>
        <taxon>Betaproteobacteria</taxon>
        <taxon>Burkholderiales</taxon>
        <taxon>Comamonadaceae</taxon>
        <taxon>Hydrogenophaga</taxon>
    </lineage>
</organism>
<feature type="domain" description="Fumarylacetoacetase-like C-terminal" evidence="2">
    <location>
        <begin position="93"/>
        <end position="248"/>
    </location>
</feature>
<proteinExistence type="predicted"/>
<dbReference type="EMBL" id="JBHTBZ010000024">
    <property type="protein sequence ID" value="MFC7460924.1"/>
    <property type="molecule type" value="Genomic_DNA"/>
</dbReference>
<evidence type="ECO:0000256" key="1">
    <source>
        <dbReference type="ARBA" id="ARBA00023239"/>
    </source>
</evidence>
<protein>
    <submittedName>
        <fullName evidence="3">Fumarylacetoacetate hydrolase family protein</fullName>
    </submittedName>
</protein>
<evidence type="ECO:0000313" key="3">
    <source>
        <dbReference type="EMBL" id="MFC7460924.1"/>
    </source>
</evidence>
<dbReference type="SUPFAM" id="SSF56529">
    <property type="entry name" value="FAH"/>
    <property type="match status" value="1"/>
</dbReference>
<keyword evidence="3" id="KW-0378">Hydrolase</keyword>
<accession>A0ABW2SBP7</accession>
<name>A0ABW2SBP7_9BURK</name>
<gene>
    <name evidence="3" type="ORF">ACFQU0_10845</name>
</gene>
<dbReference type="InterPro" id="IPR011234">
    <property type="entry name" value="Fumarylacetoacetase-like_C"/>
</dbReference>
<dbReference type="RefSeq" id="WP_382200628.1">
    <property type="nucleotide sequence ID" value="NZ_JBHTBZ010000024.1"/>
</dbReference>
<dbReference type="Gene3D" id="3.90.850.10">
    <property type="entry name" value="Fumarylacetoacetase-like, C-terminal domain"/>
    <property type="match status" value="1"/>
</dbReference>
<sequence>MTDDLIAQTLIEARRSGQVADATSVAIADAAQAYRVQALVAQAMGWDSGPPARHWKSGGPGRDATLTHAPLPAAGVWASPADARAWSFHWRGIEAEIALRLGQDVDAALAQSLTPEAAPALVDAMAVSIELVDSRWAQALQAPALHKLADLQSHGALVLGAWQPFRAVDWMKQRCELQIGAQRQVFTGTHSLGDPTWLLPPWLQHATRGGAVLPAGTVVTTGTWCGLPLAQAGDAVRVRFEGIGEATVQL</sequence>
<evidence type="ECO:0000259" key="2">
    <source>
        <dbReference type="Pfam" id="PF01557"/>
    </source>
</evidence>
<reference evidence="4" key="1">
    <citation type="journal article" date="2019" name="Int. J. Syst. Evol. Microbiol.">
        <title>The Global Catalogue of Microorganisms (GCM) 10K type strain sequencing project: providing services to taxonomists for standard genome sequencing and annotation.</title>
        <authorList>
            <consortium name="The Broad Institute Genomics Platform"/>
            <consortium name="The Broad Institute Genome Sequencing Center for Infectious Disease"/>
            <person name="Wu L."/>
            <person name="Ma J."/>
        </authorList>
    </citation>
    <scope>NUCLEOTIDE SEQUENCE [LARGE SCALE GENOMIC DNA]</scope>
    <source>
        <strain evidence="4">CCUG 53903</strain>
    </source>
</reference>